<gene>
    <name evidence="1" type="ORF">METZ01_LOCUS171639</name>
</gene>
<accession>A0A382BY88</accession>
<name>A0A382BY88_9ZZZZ</name>
<protein>
    <submittedName>
        <fullName evidence="1">Uncharacterized protein</fullName>
    </submittedName>
</protein>
<evidence type="ECO:0000313" key="1">
    <source>
        <dbReference type="EMBL" id="SVB18785.1"/>
    </source>
</evidence>
<sequence length="42" mass="4728">MSHKKKVLTGFLVLSISAFTYSSCNKHLERKADLVLLNGTIY</sequence>
<proteinExistence type="predicted"/>
<reference evidence="1" key="1">
    <citation type="submission" date="2018-05" db="EMBL/GenBank/DDBJ databases">
        <authorList>
            <person name="Lanie J.A."/>
            <person name="Ng W.-L."/>
            <person name="Kazmierczak K.M."/>
            <person name="Andrzejewski T.M."/>
            <person name="Davidsen T.M."/>
            <person name="Wayne K.J."/>
            <person name="Tettelin H."/>
            <person name="Glass J.I."/>
            <person name="Rusch D."/>
            <person name="Podicherti R."/>
            <person name="Tsui H.-C.T."/>
            <person name="Winkler M.E."/>
        </authorList>
    </citation>
    <scope>NUCLEOTIDE SEQUENCE</scope>
</reference>
<organism evidence="1">
    <name type="scientific">marine metagenome</name>
    <dbReference type="NCBI Taxonomy" id="408172"/>
    <lineage>
        <taxon>unclassified sequences</taxon>
        <taxon>metagenomes</taxon>
        <taxon>ecological metagenomes</taxon>
    </lineage>
</organism>
<feature type="non-terminal residue" evidence="1">
    <location>
        <position position="42"/>
    </location>
</feature>
<dbReference type="AlphaFoldDB" id="A0A382BY88"/>
<dbReference type="EMBL" id="UINC01031946">
    <property type="protein sequence ID" value="SVB18785.1"/>
    <property type="molecule type" value="Genomic_DNA"/>
</dbReference>